<protein>
    <submittedName>
        <fullName evidence="3">Transposase</fullName>
    </submittedName>
</protein>
<dbReference type="Pfam" id="PF01385">
    <property type="entry name" value="OrfB_IS605"/>
    <property type="match status" value="1"/>
</dbReference>
<dbReference type="EMBL" id="JACADJ010000169">
    <property type="protein sequence ID" value="NWH06977.1"/>
    <property type="molecule type" value="Genomic_DNA"/>
</dbReference>
<feature type="domain" description="Probable transposase IS891/IS1136/IS1341" evidence="1">
    <location>
        <begin position="160"/>
        <end position="257"/>
    </location>
</feature>
<dbReference type="InterPro" id="IPR021027">
    <property type="entry name" value="Transposase_put_HTH"/>
</dbReference>
<accession>A0A850TFA5</accession>
<evidence type="ECO:0000313" key="3">
    <source>
        <dbReference type="EMBL" id="NWH06977.1"/>
    </source>
</evidence>
<dbReference type="Pfam" id="PF12323">
    <property type="entry name" value="HTH_OrfB_IS605"/>
    <property type="match status" value="1"/>
</dbReference>
<reference evidence="3 4" key="1">
    <citation type="submission" date="2020-06" db="EMBL/GenBank/DDBJ databases">
        <title>High-quality draft genome of sulfate reducer Desulfobacter latus type strain AcrS2 isolated from marine sediment.</title>
        <authorList>
            <person name="Hoppe M."/>
            <person name="Larsen C.K."/>
            <person name="Marshall I.P.G."/>
            <person name="Schramm A."/>
            <person name="Marietou A.G."/>
        </authorList>
    </citation>
    <scope>NUCLEOTIDE SEQUENCE [LARGE SCALE GENOMIC DNA]</scope>
    <source>
        <strain evidence="3 4">AcRS2</strain>
    </source>
</reference>
<dbReference type="RefSeq" id="WP_178368418.1">
    <property type="nucleotide sequence ID" value="NZ_JACADJ010000169.1"/>
</dbReference>
<feature type="domain" description="Transposase putative helix-turn-helix" evidence="2">
    <location>
        <begin position="1"/>
        <end position="46"/>
    </location>
</feature>
<feature type="non-terminal residue" evidence="3">
    <location>
        <position position="257"/>
    </location>
</feature>
<dbReference type="InterPro" id="IPR001959">
    <property type="entry name" value="Transposase"/>
</dbReference>
<proteinExistence type="predicted"/>
<sequence length="257" mass="29785">MIIQLAHKIELDPTNVQRGYFIRACGTARFTWNWALAEWNRQYEEGLNPSGPALKKAFNAIKKEQFPWVFDVLRDANSQPFSNLQKAFKDFLKGTKKRPNFKKKGADKDSFYIANDKFKMEEDRIHVPKLGWVRLKETFCNFGKILNATVSRTADKWFVSICVEMDITPATCENQAVAGVDLGIKNLATFSNGEMIEGSKPYKKLQKKLRRLQQAFSRAQKGSKNREKLKRKIARLHYRISCIRHDTLHKLTSKLVR</sequence>
<evidence type="ECO:0000259" key="1">
    <source>
        <dbReference type="Pfam" id="PF01385"/>
    </source>
</evidence>
<dbReference type="NCBIfam" id="NF040570">
    <property type="entry name" value="guided_TnpB"/>
    <property type="match status" value="1"/>
</dbReference>
<evidence type="ECO:0000259" key="2">
    <source>
        <dbReference type="Pfam" id="PF12323"/>
    </source>
</evidence>
<gene>
    <name evidence="3" type="ORF">HXW94_18715</name>
</gene>
<dbReference type="Proteomes" id="UP000553343">
    <property type="component" value="Unassembled WGS sequence"/>
</dbReference>
<comment type="caution">
    <text evidence="3">The sequence shown here is derived from an EMBL/GenBank/DDBJ whole genome shotgun (WGS) entry which is preliminary data.</text>
</comment>
<evidence type="ECO:0000313" key="4">
    <source>
        <dbReference type="Proteomes" id="UP000553343"/>
    </source>
</evidence>
<dbReference type="AlphaFoldDB" id="A0A850TFA5"/>
<name>A0A850TFA5_9BACT</name>
<keyword evidence="4" id="KW-1185">Reference proteome</keyword>
<organism evidence="3 4">
    <name type="scientific">Desulfobacter latus</name>
    <dbReference type="NCBI Taxonomy" id="2292"/>
    <lineage>
        <taxon>Bacteria</taxon>
        <taxon>Pseudomonadati</taxon>
        <taxon>Thermodesulfobacteriota</taxon>
        <taxon>Desulfobacteria</taxon>
        <taxon>Desulfobacterales</taxon>
        <taxon>Desulfobacteraceae</taxon>
        <taxon>Desulfobacter</taxon>
    </lineage>
</organism>